<dbReference type="Proteomes" id="UP000249682">
    <property type="component" value="Chromosome"/>
</dbReference>
<dbReference type="RefSeq" id="WP_049769837.1">
    <property type="nucleotide sequence ID" value="NZ_CP029543.1"/>
</dbReference>
<evidence type="ECO:0000313" key="2">
    <source>
        <dbReference type="EMBL" id="AWV48349.1"/>
    </source>
</evidence>
<evidence type="ECO:0000256" key="1">
    <source>
        <dbReference type="SAM" id="Phobius"/>
    </source>
</evidence>
<evidence type="ECO:0000313" key="3">
    <source>
        <dbReference type="Proteomes" id="UP000249682"/>
    </source>
</evidence>
<keyword evidence="1" id="KW-1133">Transmembrane helix</keyword>
<sequence>MDAWSGSPVKLAKVHAAVVVPRLPTVRQRVRRSGPRVSGLTGSLGLLTAKTVVCSVSVSMFTSSNCRVFNGDISVIALPVMAPYLVGIAASQHR</sequence>
<dbReference type="EMBL" id="CP029543">
    <property type="protein sequence ID" value="AWV48349.1"/>
    <property type="molecule type" value="Genomic_DNA"/>
</dbReference>
<reference evidence="2 3" key="1">
    <citation type="submission" date="2018-05" db="EMBL/GenBank/DDBJ databases">
        <title>Evolution of small genomes with special reference to Mycobacterium leprae.</title>
        <authorList>
            <person name="Mohanty P.S."/>
            <person name="Bansal A.K."/>
            <person name="Gupta U.D."/>
            <person name="Naaz F."/>
            <person name="Dwivedi V.D."/>
            <person name="Singh H."/>
            <person name="Gupta G."/>
            <person name="Sharma S."/>
            <person name="Arora M."/>
        </authorList>
    </citation>
    <scope>NUCLEOTIDE SEQUENCE [LARGE SCALE GENOMIC DNA]</scope>
    <source>
        <strain evidence="2 3">MRHRU-235-G</strain>
    </source>
</reference>
<proteinExistence type="predicted"/>
<feature type="transmembrane region" description="Helical" evidence="1">
    <location>
        <begin position="73"/>
        <end position="91"/>
    </location>
</feature>
<keyword evidence="1" id="KW-0812">Transmembrane</keyword>
<keyword evidence="1" id="KW-0472">Membrane</keyword>
<accession>A0AAD2JDU1</accession>
<name>A0AAD2JDU1_MYCLR</name>
<protein>
    <submittedName>
        <fullName evidence="2">Uncharacterized protein</fullName>
    </submittedName>
</protein>
<organism evidence="2 3">
    <name type="scientific">Mycobacterium leprae</name>
    <dbReference type="NCBI Taxonomy" id="1769"/>
    <lineage>
        <taxon>Bacteria</taxon>
        <taxon>Bacillati</taxon>
        <taxon>Actinomycetota</taxon>
        <taxon>Actinomycetes</taxon>
        <taxon>Mycobacteriales</taxon>
        <taxon>Mycobacteriaceae</taxon>
        <taxon>Mycobacterium</taxon>
    </lineage>
</organism>
<feature type="transmembrane region" description="Helical" evidence="1">
    <location>
        <begin position="37"/>
        <end position="61"/>
    </location>
</feature>
<gene>
    <name evidence="2" type="ORF">DIJ64_10635</name>
</gene>
<dbReference type="AlphaFoldDB" id="A0AAD2JDU1"/>